<evidence type="ECO:0000259" key="5">
    <source>
        <dbReference type="SMART" id="SM00418"/>
    </source>
</evidence>
<keyword evidence="3" id="KW-0804">Transcription</keyword>
<dbReference type="SMART" id="SM00418">
    <property type="entry name" value="HTH_ARSR"/>
    <property type="match status" value="1"/>
</dbReference>
<dbReference type="InterPro" id="IPR036390">
    <property type="entry name" value="WH_DNA-bd_sf"/>
</dbReference>
<comment type="caution">
    <text evidence="6">The sequence shown here is derived from an EMBL/GenBank/DDBJ whole genome shotgun (WGS) entry which is preliminary data.</text>
</comment>
<organism evidence="6 7">
    <name type="scientific">Nesterenkonia salmonea</name>
    <dbReference type="NCBI Taxonomy" id="1804987"/>
    <lineage>
        <taxon>Bacteria</taxon>
        <taxon>Bacillati</taxon>
        <taxon>Actinomycetota</taxon>
        <taxon>Actinomycetes</taxon>
        <taxon>Micrococcales</taxon>
        <taxon>Micrococcaceae</taxon>
        <taxon>Nesterenkonia</taxon>
    </lineage>
</organism>
<dbReference type="Gene3D" id="1.10.10.10">
    <property type="entry name" value="Winged helix-like DNA-binding domain superfamily/Winged helix DNA-binding domain"/>
    <property type="match status" value="1"/>
</dbReference>
<dbReference type="GO" id="GO:0003677">
    <property type="term" value="F:DNA binding"/>
    <property type="evidence" value="ECO:0007669"/>
    <property type="project" value="UniProtKB-KW"/>
</dbReference>
<dbReference type="Proteomes" id="UP000310458">
    <property type="component" value="Unassembled WGS sequence"/>
</dbReference>
<dbReference type="InterPro" id="IPR001845">
    <property type="entry name" value="HTH_ArsR_DNA-bd_dom"/>
</dbReference>
<sequence length="214" mass="24504">MQRFLCNMSESRSTAERFADSVQVKDVRTLKAFAHPLRMQILEYLNDREEATSTTLARHLNESTGQTSYHLRQLEKFGLVEEAEGKGTGRERWWRSKGLNVAPEDAQALAQESHLLRTLAQRQTAERAEKLSTFQGRLAEEDTEWVEASAMSTISTLLTPAELLAFREEVWDVADRHTEAAKNRREAGDTENRRRVRIHFDAFPLPQDDTEGDS</sequence>
<accession>A0A5R9BBB4</accession>
<feature type="compositionally biased region" description="Basic and acidic residues" evidence="4">
    <location>
        <begin position="178"/>
        <end position="193"/>
    </location>
</feature>
<keyword evidence="7" id="KW-1185">Reference proteome</keyword>
<keyword evidence="1" id="KW-0805">Transcription regulation</keyword>
<keyword evidence="2" id="KW-0238">DNA-binding</keyword>
<name>A0A5R9BBB4_9MICC</name>
<evidence type="ECO:0000256" key="4">
    <source>
        <dbReference type="SAM" id="MobiDB-lite"/>
    </source>
</evidence>
<dbReference type="OrthoDB" id="7945987at2"/>
<evidence type="ECO:0000313" key="6">
    <source>
        <dbReference type="EMBL" id="TLP97566.1"/>
    </source>
</evidence>
<evidence type="ECO:0000256" key="1">
    <source>
        <dbReference type="ARBA" id="ARBA00023015"/>
    </source>
</evidence>
<dbReference type="AlphaFoldDB" id="A0A5R9BBB4"/>
<dbReference type="PANTHER" id="PTHR33154">
    <property type="entry name" value="TRANSCRIPTIONAL REGULATOR, ARSR FAMILY"/>
    <property type="match status" value="1"/>
</dbReference>
<feature type="region of interest" description="Disordered" evidence="4">
    <location>
        <begin position="178"/>
        <end position="214"/>
    </location>
</feature>
<gene>
    <name evidence="6" type="ORF">FEF26_07260</name>
</gene>
<dbReference type="Pfam" id="PF12840">
    <property type="entry name" value="HTH_20"/>
    <property type="match status" value="1"/>
</dbReference>
<dbReference type="EMBL" id="VAVZ01000016">
    <property type="protein sequence ID" value="TLP97566.1"/>
    <property type="molecule type" value="Genomic_DNA"/>
</dbReference>
<dbReference type="SUPFAM" id="SSF46785">
    <property type="entry name" value="Winged helix' DNA-binding domain"/>
    <property type="match status" value="1"/>
</dbReference>
<dbReference type="PANTHER" id="PTHR33154:SF15">
    <property type="entry name" value="REGULATORY PROTEIN ARSR"/>
    <property type="match status" value="1"/>
</dbReference>
<dbReference type="InterPro" id="IPR051081">
    <property type="entry name" value="HTH_MetalResp_TranReg"/>
</dbReference>
<evidence type="ECO:0000256" key="3">
    <source>
        <dbReference type="ARBA" id="ARBA00023163"/>
    </source>
</evidence>
<dbReference type="InterPro" id="IPR036388">
    <property type="entry name" value="WH-like_DNA-bd_sf"/>
</dbReference>
<protein>
    <submittedName>
        <fullName evidence="6">Helix-turn-helix transcriptional regulator</fullName>
    </submittedName>
</protein>
<feature type="domain" description="HTH arsR-type" evidence="5">
    <location>
        <begin position="28"/>
        <end position="111"/>
    </location>
</feature>
<proteinExistence type="predicted"/>
<evidence type="ECO:0000256" key="2">
    <source>
        <dbReference type="ARBA" id="ARBA00023125"/>
    </source>
</evidence>
<dbReference type="GO" id="GO:0003700">
    <property type="term" value="F:DNA-binding transcription factor activity"/>
    <property type="evidence" value="ECO:0007669"/>
    <property type="project" value="InterPro"/>
</dbReference>
<reference evidence="6 7" key="1">
    <citation type="submission" date="2019-05" db="EMBL/GenBank/DDBJ databases">
        <title>Nesterenkonia sp. GY074 isolated from the Southern Atlantic Ocean.</title>
        <authorList>
            <person name="Zhang G."/>
        </authorList>
    </citation>
    <scope>NUCLEOTIDE SEQUENCE [LARGE SCALE GENOMIC DNA]</scope>
    <source>
        <strain evidence="6 7">GY074</strain>
    </source>
</reference>
<evidence type="ECO:0000313" key="7">
    <source>
        <dbReference type="Proteomes" id="UP000310458"/>
    </source>
</evidence>